<dbReference type="PANTHER" id="PTHR43233:SF1">
    <property type="entry name" value="FAMILY N-ACETYLTRANSFERASE, PUTATIVE (AFU_ORTHOLOGUE AFUA_6G03350)-RELATED"/>
    <property type="match status" value="1"/>
</dbReference>
<evidence type="ECO:0000313" key="2">
    <source>
        <dbReference type="EMBL" id="TCV97164.1"/>
    </source>
</evidence>
<keyword evidence="3" id="KW-1185">Reference proteome</keyword>
<dbReference type="Gene3D" id="3.40.630.30">
    <property type="match status" value="1"/>
</dbReference>
<keyword evidence="2" id="KW-0808">Transferase</keyword>
<dbReference type="InterPro" id="IPR000182">
    <property type="entry name" value="GNAT_dom"/>
</dbReference>
<dbReference type="RefSeq" id="WP_132141247.1">
    <property type="nucleotide sequence ID" value="NZ_SMCS01000001.1"/>
</dbReference>
<sequence>MSELRISADKHELDVGLVHAFLSTQSTWAKGIPRETVERSIEHSICFGGYVGAEQVAFARVITDQATFAYLVDVFVLPEHRGSGYAKALMAEVMAWPSLQGLRRFMLATWNAHALYAPLGFAAPGRPETLMERYHPDVYTDAARLAAQNGTS</sequence>
<dbReference type="AlphaFoldDB" id="A0A4R3Z037"/>
<feature type="domain" description="N-acetyltransferase" evidence="1">
    <location>
        <begin position="8"/>
        <end position="146"/>
    </location>
</feature>
<dbReference type="EMBL" id="SMCS01000001">
    <property type="protein sequence ID" value="TCV97164.1"/>
    <property type="molecule type" value="Genomic_DNA"/>
</dbReference>
<dbReference type="PROSITE" id="PS51186">
    <property type="entry name" value="GNAT"/>
    <property type="match status" value="1"/>
</dbReference>
<dbReference type="PANTHER" id="PTHR43233">
    <property type="entry name" value="FAMILY N-ACETYLTRANSFERASE, PUTATIVE (AFU_ORTHOLOGUE AFUA_6G03350)-RELATED"/>
    <property type="match status" value="1"/>
</dbReference>
<dbReference type="GO" id="GO:0016747">
    <property type="term" value="F:acyltransferase activity, transferring groups other than amino-acyl groups"/>
    <property type="evidence" value="ECO:0007669"/>
    <property type="project" value="InterPro"/>
</dbReference>
<dbReference type="Pfam" id="PF00583">
    <property type="entry name" value="Acetyltransf_1"/>
    <property type="match status" value="1"/>
</dbReference>
<protein>
    <submittedName>
        <fullName evidence="2">Acetyltransferase (GNAT) family protein</fullName>
    </submittedName>
</protein>
<comment type="caution">
    <text evidence="2">The sequence shown here is derived from an EMBL/GenBank/DDBJ whole genome shotgun (WGS) entry which is preliminary data.</text>
</comment>
<dbReference type="SUPFAM" id="SSF55729">
    <property type="entry name" value="Acyl-CoA N-acyltransferases (Nat)"/>
    <property type="match status" value="1"/>
</dbReference>
<evidence type="ECO:0000259" key="1">
    <source>
        <dbReference type="PROSITE" id="PS51186"/>
    </source>
</evidence>
<reference evidence="2 3" key="1">
    <citation type="submission" date="2019-03" db="EMBL/GenBank/DDBJ databases">
        <title>Above-ground endophytic microbial communities from plants in different locations in the United States.</title>
        <authorList>
            <person name="Frank C."/>
        </authorList>
    </citation>
    <scope>NUCLEOTIDE SEQUENCE [LARGE SCALE GENOMIC DNA]</scope>
    <source>
        <strain evidence="2 3">LP_13_YM</strain>
    </source>
</reference>
<proteinExistence type="predicted"/>
<dbReference type="InterPro" id="IPR053144">
    <property type="entry name" value="Acetyltransferase_Butenolide"/>
</dbReference>
<accession>A0A4R3Z037</accession>
<organism evidence="2 3">
    <name type="scientific">Luteibacter rhizovicinus</name>
    <dbReference type="NCBI Taxonomy" id="242606"/>
    <lineage>
        <taxon>Bacteria</taxon>
        <taxon>Pseudomonadati</taxon>
        <taxon>Pseudomonadota</taxon>
        <taxon>Gammaproteobacteria</taxon>
        <taxon>Lysobacterales</taxon>
        <taxon>Rhodanobacteraceae</taxon>
        <taxon>Luteibacter</taxon>
    </lineage>
</organism>
<dbReference type="Proteomes" id="UP000295645">
    <property type="component" value="Unassembled WGS sequence"/>
</dbReference>
<dbReference type="CDD" id="cd04301">
    <property type="entry name" value="NAT_SF"/>
    <property type="match status" value="1"/>
</dbReference>
<evidence type="ECO:0000313" key="3">
    <source>
        <dbReference type="Proteomes" id="UP000295645"/>
    </source>
</evidence>
<gene>
    <name evidence="2" type="ORF">EC912_101159</name>
</gene>
<dbReference type="InterPro" id="IPR016181">
    <property type="entry name" value="Acyl_CoA_acyltransferase"/>
</dbReference>
<name>A0A4R3Z037_9GAMM</name>
<dbReference type="OrthoDB" id="3216107at2"/>